<reference evidence="1" key="1">
    <citation type="submission" date="2018-05" db="EMBL/GenBank/DDBJ databases">
        <authorList>
            <person name="Lanie J.A."/>
            <person name="Ng W.-L."/>
            <person name="Kazmierczak K.M."/>
            <person name="Andrzejewski T.M."/>
            <person name="Davidsen T.M."/>
            <person name="Wayne K.J."/>
            <person name="Tettelin H."/>
            <person name="Glass J.I."/>
            <person name="Rusch D."/>
            <person name="Podicherti R."/>
            <person name="Tsui H.-C.T."/>
            <person name="Winkler M.E."/>
        </authorList>
    </citation>
    <scope>NUCLEOTIDE SEQUENCE</scope>
</reference>
<proteinExistence type="predicted"/>
<dbReference type="SUPFAM" id="SSF51197">
    <property type="entry name" value="Clavaminate synthase-like"/>
    <property type="match status" value="1"/>
</dbReference>
<dbReference type="PANTHER" id="PTHR20883">
    <property type="entry name" value="PHYTANOYL-COA DIOXYGENASE DOMAIN CONTAINING 1"/>
    <property type="match status" value="1"/>
</dbReference>
<feature type="non-terminal residue" evidence="1">
    <location>
        <position position="303"/>
    </location>
</feature>
<name>A0A382TCT2_9ZZZZ</name>
<dbReference type="Pfam" id="PF05721">
    <property type="entry name" value="PhyH"/>
    <property type="match status" value="1"/>
</dbReference>
<accession>A0A382TCT2</accession>
<protein>
    <recommendedName>
        <fullName evidence="2">Phytanoyl-CoA dioxygenase</fullName>
    </recommendedName>
</protein>
<feature type="non-terminal residue" evidence="1">
    <location>
        <position position="1"/>
    </location>
</feature>
<gene>
    <name evidence="1" type="ORF">METZ01_LOCUS372022</name>
</gene>
<organism evidence="1">
    <name type="scientific">marine metagenome</name>
    <dbReference type="NCBI Taxonomy" id="408172"/>
    <lineage>
        <taxon>unclassified sequences</taxon>
        <taxon>metagenomes</taxon>
        <taxon>ecological metagenomes</taxon>
    </lineage>
</organism>
<dbReference type="AlphaFoldDB" id="A0A382TCT2"/>
<dbReference type="EMBL" id="UINC01135175">
    <property type="protein sequence ID" value="SVD19168.1"/>
    <property type="molecule type" value="Genomic_DNA"/>
</dbReference>
<evidence type="ECO:0000313" key="1">
    <source>
        <dbReference type="EMBL" id="SVD19168.1"/>
    </source>
</evidence>
<dbReference type="InterPro" id="IPR008775">
    <property type="entry name" value="Phytyl_CoA_dOase-like"/>
</dbReference>
<dbReference type="Gene3D" id="2.60.120.620">
    <property type="entry name" value="q2cbj1_9rhob like domain"/>
    <property type="match status" value="1"/>
</dbReference>
<dbReference type="GO" id="GO:0046872">
    <property type="term" value="F:metal ion binding"/>
    <property type="evidence" value="ECO:0007669"/>
    <property type="project" value="UniProtKB-ARBA"/>
</dbReference>
<sequence length="303" mass="33888">RLELTTLKMRAIPTTDLEKARRDLDTVGYCIVENVAPSDLVERVRDRVLQQASAERDADQAFVQDGNTQWVANVLNKGDEFLELLTCSATSLDLCRHVLGPDFILSCSNAPIAGPATRRMKMHSDQYWTPTIHQEPLGYSRLGDNGLDRTDLGHSAVSRNYLFPPCMVTLIWAVTDFTGDNGATVFVPGSHTSGLQPDYRHDFTDAVPAEMPAGSIVLWDGRTWHATGANTTRDQYRIGVTNNMVAPMIRPLVNYPYSLRTDVARRLNERQKQLLGFTTWTAYGNEGVPTQNLEYFKPAEDQP</sequence>
<dbReference type="GO" id="GO:0016491">
    <property type="term" value="F:oxidoreductase activity"/>
    <property type="evidence" value="ECO:0007669"/>
    <property type="project" value="UniProtKB-ARBA"/>
</dbReference>
<dbReference type="PANTHER" id="PTHR20883:SF48">
    <property type="entry name" value="ECTOINE DIOXYGENASE"/>
    <property type="match status" value="1"/>
</dbReference>
<evidence type="ECO:0008006" key="2">
    <source>
        <dbReference type="Google" id="ProtNLM"/>
    </source>
</evidence>